<keyword evidence="1" id="KW-1133">Transmembrane helix</keyword>
<evidence type="ECO:0000313" key="3">
    <source>
        <dbReference type="Proteomes" id="UP000243975"/>
    </source>
</evidence>
<evidence type="ECO:0000256" key="1">
    <source>
        <dbReference type="SAM" id="Phobius"/>
    </source>
</evidence>
<evidence type="ECO:0008006" key="4">
    <source>
        <dbReference type="Google" id="ProtNLM"/>
    </source>
</evidence>
<reference evidence="2 3" key="1">
    <citation type="journal article" date="2016" name="Sci. Rep.">
        <title>The genome sequence of the outbreeding globe artichoke constructed de novo incorporating a phase-aware low-pass sequencing strategy of F1 progeny.</title>
        <authorList>
            <person name="Scaglione D."/>
            <person name="Reyes-Chin-Wo S."/>
            <person name="Acquadro A."/>
            <person name="Froenicke L."/>
            <person name="Portis E."/>
            <person name="Beitel C."/>
            <person name="Tirone M."/>
            <person name="Mauro R."/>
            <person name="Lo Monaco A."/>
            <person name="Mauromicale G."/>
            <person name="Faccioli P."/>
            <person name="Cattivelli L."/>
            <person name="Rieseberg L."/>
            <person name="Michelmore R."/>
            <person name="Lanteri S."/>
        </authorList>
    </citation>
    <scope>NUCLEOTIDE SEQUENCE [LARGE SCALE GENOMIC DNA]</scope>
    <source>
        <strain evidence="2">2C</strain>
    </source>
</reference>
<organism evidence="2 3">
    <name type="scientific">Cynara cardunculus var. scolymus</name>
    <name type="common">Globe artichoke</name>
    <name type="synonym">Cynara scolymus</name>
    <dbReference type="NCBI Taxonomy" id="59895"/>
    <lineage>
        <taxon>Eukaryota</taxon>
        <taxon>Viridiplantae</taxon>
        <taxon>Streptophyta</taxon>
        <taxon>Embryophyta</taxon>
        <taxon>Tracheophyta</taxon>
        <taxon>Spermatophyta</taxon>
        <taxon>Magnoliopsida</taxon>
        <taxon>eudicotyledons</taxon>
        <taxon>Gunneridae</taxon>
        <taxon>Pentapetalae</taxon>
        <taxon>asterids</taxon>
        <taxon>campanulids</taxon>
        <taxon>Asterales</taxon>
        <taxon>Asteraceae</taxon>
        <taxon>Carduoideae</taxon>
        <taxon>Cardueae</taxon>
        <taxon>Carduinae</taxon>
        <taxon>Cynara</taxon>
    </lineage>
</organism>
<dbReference type="AlphaFoldDB" id="A0A103XGH0"/>
<dbReference type="SUPFAM" id="SSF52540">
    <property type="entry name" value="P-loop containing nucleoside triphosphate hydrolases"/>
    <property type="match status" value="1"/>
</dbReference>
<dbReference type="OrthoDB" id="740966at2759"/>
<dbReference type="OMA" id="NQPCFRH"/>
<dbReference type="Gene3D" id="3.40.50.300">
    <property type="entry name" value="P-loop containing nucleotide triphosphate hydrolases"/>
    <property type="match status" value="1"/>
</dbReference>
<keyword evidence="3" id="KW-1185">Reference proteome</keyword>
<feature type="transmembrane region" description="Helical" evidence="1">
    <location>
        <begin position="342"/>
        <end position="361"/>
    </location>
</feature>
<dbReference type="Gramene" id="KVH90242">
    <property type="protein sequence ID" value="KVH90242"/>
    <property type="gene ID" value="Ccrd_007759"/>
</dbReference>
<gene>
    <name evidence="2" type="ORF">Ccrd_007759</name>
</gene>
<protein>
    <recommendedName>
        <fullName evidence="4">P-loop containing nucleoside triphosphate hydrolase</fullName>
    </recommendedName>
</protein>
<keyword evidence="1" id="KW-0812">Transmembrane</keyword>
<evidence type="ECO:0000313" key="2">
    <source>
        <dbReference type="EMBL" id="KVH90242.1"/>
    </source>
</evidence>
<proteinExistence type="predicted"/>
<name>A0A103XGH0_CYNCS</name>
<sequence>MINNQVNESHEESSPSSSPFYWWKSIPEFNSLNGSQNSSSIFKVLREMERLCWISEDGVDDLKHKLMIYKSGDFWLPIGGINKQDLDIPPLITVLLLGLSGSGKSSLVNLMYAVLGRSGIIPFSQTSTLVADESQNNPTMMLEEHNVLRSTRNGFCIYDSRGLDVNRMEEGLEEVSRWLTDGVRHNQQCRFGEDDVEVRLNWSSNGYVKRKVNYVAVVADLTVVYKAFFCGGDFTPVSAIKSLFHCPSIRTSNIDPLLILTHGDMLQPEERINGRIKICAYLGIPVTTGAYDIVCLTEQGILHEESDSITSFALIEAIYRGLLQSDRTHSPKKKYKDWIRDFFVNVMCSLAYFFAMLSRIFERWSGKRNEVKFIKILDRKTR</sequence>
<keyword evidence="1" id="KW-0472">Membrane</keyword>
<dbReference type="EMBL" id="LEKV01005113">
    <property type="protein sequence ID" value="KVH90242.1"/>
    <property type="molecule type" value="Genomic_DNA"/>
</dbReference>
<dbReference type="STRING" id="59895.A0A103XGH0"/>
<dbReference type="Proteomes" id="UP000243975">
    <property type="component" value="Unassembled WGS sequence"/>
</dbReference>
<accession>A0A103XGH0</accession>
<dbReference type="PANTHER" id="PTHR14241:SF24">
    <property type="entry name" value="G DOMAIN-CONTAINING PROTEIN"/>
    <property type="match status" value="1"/>
</dbReference>
<comment type="caution">
    <text evidence="2">The sequence shown here is derived from an EMBL/GenBank/DDBJ whole genome shotgun (WGS) entry which is preliminary data.</text>
</comment>
<dbReference type="InterPro" id="IPR027417">
    <property type="entry name" value="P-loop_NTPase"/>
</dbReference>
<dbReference type="PANTHER" id="PTHR14241">
    <property type="entry name" value="INTERFERON-INDUCED PROTEIN 44"/>
    <property type="match status" value="1"/>
</dbReference>